<dbReference type="RefSeq" id="WP_175278145.1">
    <property type="nucleotide sequence ID" value="NZ_CP054836.1"/>
</dbReference>
<proteinExistence type="predicted"/>
<keyword evidence="2" id="KW-1185">Reference proteome</keyword>
<protein>
    <submittedName>
        <fullName evidence="1">Uncharacterized protein</fullName>
    </submittedName>
</protein>
<dbReference type="Proteomes" id="UP000509367">
    <property type="component" value="Chromosome"/>
</dbReference>
<dbReference type="EMBL" id="CP054836">
    <property type="protein sequence ID" value="QKV20254.1"/>
    <property type="molecule type" value="Genomic_DNA"/>
</dbReference>
<evidence type="ECO:0000313" key="2">
    <source>
        <dbReference type="Proteomes" id="UP000509367"/>
    </source>
</evidence>
<reference evidence="1 2" key="1">
    <citation type="submission" date="2020-06" db="EMBL/GenBank/DDBJ databases">
        <title>Oricola thermophila sp. nov. isolated from a tidal sediments.</title>
        <authorList>
            <person name="Kwon K.K."/>
            <person name="Yang S.-H."/>
            <person name="Park M.-J."/>
        </authorList>
    </citation>
    <scope>NUCLEOTIDE SEQUENCE [LARGE SCALE GENOMIC DNA]</scope>
    <source>
        <strain evidence="1 2">MEBiC13590</strain>
    </source>
</reference>
<dbReference type="AlphaFoldDB" id="A0A6N1VHL8"/>
<accession>A0A6N1VHL8</accession>
<name>A0A6N1VHL8_9HYPH</name>
<evidence type="ECO:0000313" key="1">
    <source>
        <dbReference type="EMBL" id="QKV20254.1"/>
    </source>
</evidence>
<sequence length="175" mass="19642">MIYADATEYIALSRAFRRLPGDIKAKAFARAGRRVTQQARTQYLRRASPRLKLTQKVIKDLTTARFNAGGNTSEVIVKSGWIPLAKLSATQTSRGVYVRPRGSYRHAFLATMASGHRGVFMRKGAARLPIRELFGPNPAHDITNNDRVYLEVLAEVIEEKLAPRVLHETEQLLPD</sequence>
<organism evidence="1 2">
    <name type="scientific">Oricola thermophila</name>
    <dbReference type="NCBI Taxonomy" id="2742145"/>
    <lineage>
        <taxon>Bacteria</taxon>
        <taxon>Pseudomonadati</taxon>
        <taxon>Pseudomonadota</taxon>
        <taxon>Alphaproteobacteria</taxon>
        <taxon>Hyphomicrobiales</taxon>
        <taxon>Ahrensiaceae</taxon>
        <taxon>Oricola</taxon>
    </lineage>
</organism>
<dbReference type="KEGG" id="orm:HTY61_18245"/>
<gene>
    <name evidence="1" type="ORF">HTY61_18245</name>
</gene>